<dbReference type="EMBL" id="LN681225">
    <property type="protein sequence ID" value="CEK09474.1"/>
    <property type="molecule type" value="Genomic_DNA"/>
</dbReference>
<keyword evidence="2" id="KW-0808">Transferase</keyword>
<dbReference type="GO" id="GO:0005524">
    <property type="term" value="F:ATP binding"/>
    <property type="evidence" value="ECO:0007669"/>
    <property type="project" value="InterPro"/>
</dbReference>
<dbReference type="PANTHER" id="PTHR44167:SF24">
    <property type="entry name" value="SERINE_THREONINE-PROTEIN KINASE CHK2"/>
    <property type="match status" value="1"/>
</dbReference>
<dbReference type="Pfam" id="PF00069">
    <property type="entry name" value="Pkinase"/>
    <property type="match status" value="1"/>
</dbReference>
<sequence length="388" mass="44274">MAQYINLLNLTASNRSLVHQLLTATPNKTTFAMGSHWIDDEEIIFSHRIIRHLDSTSSKNVYEVLGNNIYGKGCFGELYLSLLTISIDESELITKIKPEDKQRLVKVQPFKYVSKENAEKEVSNLRALSLFHCKPLTVDEEQSYIVMRKLPGLPLMELIEANQLTIQQRFDLTIILVQALQEQIHSQGFIHRDINPKNILVDKQFIAYFIDLAFAIIKGFDDSKEHHGAIPYAAPECYSFYQNSTIETDIYALGRVLMLLWGDDVFANPDFHPTDVIWAAKCPSFATLYSRMNEIPTCHAEIKALLRNMMHEDSFERPTYSQILDTLATLANKLDPIPNPSKKQILASIVTPMHEKKEDVSCSYDSYYAADNEDDNAYNKYLGFGTCN</sequence>
<organism evidence="2 3">
    <name type="scientific">Legionella hackeliae</name>
    <dbReference type="NCBI Taxonomy" id="449"/>
    <lineage>
        <taxon>Bacteria</taxon>
        <taxon>Pseudomonadati</taxon>
        <taxon>Pseudomonadota</taxon>
        <taxon>Gammaproteobacteria</taxon>
        <taxon>Legionellales</taxon>
        <taxon>Legionellaceae</taxon>
        <taxon>Legionella</taxon>
    </lineage>
</organism>
<dbReference type="InterPro" id="IPR011009">
    <property type="entry name" value="Kinase-like_dom_sf"/>
</dbReference>
<reference evidence="3" key="1">
    <citation type="submission" date="2014-09" db="EMBL/GenBank/DDBJ databases">
        <authorList>
            <person name="Gomez-Valero L."/>
        </authorList>
    </citation>
    <scope>NUCLEOTIDE SEQUENCE [LARGE SCALE GENOMIC DNA]</scope>
    <source>
        <strain evidence="3">ATCC35250</strain>
    </source>
</reference>
<dbReference type="KEGG" id="lha:LHA_0371"/>
<accession>A0A0A8URT0</accession>
<dbReference type="RefSeq" id="WP_045105004.1">
    <property type="nucleotide sequence ID" value="NZ_LN681225.1"/>
</dbReference>
<gene>
    <name evidence="2" type="ORF">LHA_0371</name>
</gene>
<dbReference type="SUPFAM" id="SSF56112">
    <property type="entry name" value="Protein kinase-like (PK-like)"/>
    <property type="match status" value="1"/>
</dbReference>
<dbReference type="PATRIC" id="fig|449.7.peg.442"/>
<protein>
    <submittedName>
        <fullName evidence="2">Serine/threonine-protein kinase</fullName>
        <ecNumber evidence="2">2.7.10.2</ecNumber>
    </submittedName>
</protein>
<dbReference type="Gene3D" id="1.10.510.10">
    <property type="entry name" value="Transferase(Phosphotransferase) domain 1"/>
    <property type="match status" value="1"/>
</dbReference>
<keyword evidence="2" id="KW-0418">Kinase</keyword>
<dbReference type="HOGENOM" id="CLU_643720_0_0_6"/>
<dbReference type="PANTHER" id="PTHR44167">
    <property type="entry name" value="OVARIAN-SPECIFIC SERINE/THREONINE-PROTEIN KINASE LOK-RELATED"/>
    <property type="match status" value="1"/>
</dbReference>
<evidence type="ECO:0000313" key="3">
    <source>
        <dbReference type="Proteomes" id="UP000032803"/>
    </source>
</evidence>
<dbReference type="GO" id="GO:0004715">
    <property type="term" value="F:non-membrane spanning protein tyrosine kinase activity"/>
    <property type="evidence" value="ECO:0007669"/>
    <property type="project" value="UniProtKB-EC"/>
</dbReference>
<dbReference type="OrthoDB" id="9801841at2"/>
<evidence type="ECO:0000313" key="2">
    <source>
        <dbReference type="EMBL" id="CEK09474.1"/>
    </source>
</evidence>
<proteinExistence type="predicted"/>
<dbReference type="AlphaFoldDB" id="A0A0A8URT0"/>
<dbReference type="STRING" id="449.LHA_0371"/>
<dbReference type="InterPro" id="IPR000719">
    <property type="entry name" value="Prot_kinase_dom"/>
</dbReference>
<keyword evidence="3" id="KW-1185">Reference proteome</keyword>
<dbReference type="PROSITE" id="PS50011">
    <property type="entry name" value="PROTEIN_KINASE_DOM"/>
    <property type="match status" value="1"/>
</dbReference>
<evidence type="ECO:0000259" key="1">
    <source>
        <dbReference type="PROSITE" id="PS50011"/>
    </source>
</evidence>
<dbReference type="Proteomes" id="UP000032803">
    <property type="component" value="Chromosome I"/>
</dbReference>
<feature type="domain" description="Protein kinase" evidence="1">
    <location>
        <begin position="64"/>
        <end position="330"/>
    </location>
</feature>
<name>A0A0A8URT0_LEGHA</name>
<dbReference type="EC" id="2.7.10.2" evidence="2"/>